<sequence>MLLVKVPDVQNILQEIQQVREILEDTPVNTYNIHAYRRGAPAADTVIPIIVTSNSPQGAHLIPENKERIDQRYNVLLEKTKMQQAQYKKAKSELVQRMSEGEVDLMMRSADDIATGVKKPTTLSLQNDDMAGPSNQAKK</sequence>
<evidence type="ECO:0000313" key="1">
    <source>
        <dbReference type="EMBL" id="KAJ8672285.1"/>
    </source>
</evidence>
<evidence type="ECO:0000313" key="2">
    <source>
        <dbReference type="Proteomes" id="UP001239111"/>
    </source>
</evidence>
<dbReference type="Proteomes" id="UP001239111">
    <property type="component" value="Chromosome 3"/>
</dbReference>
<comment type="caution">
    <text evidence="1">The sequence shown here is derived from an EMBL/GenBank/DDBJ whole genome shotgun (WGS) entry which is preliminary data.</text>
</comment>
<keyword evidence="2" id="KW-1185">Reference proteome</keyword>
<dbReference type="EMBL" id="CM056743">
    <property type="protein sequence ID" value="KAJ8672285.1"/>
    <property type="molecule type" value="Genomic_DNA"/>
</dbReference>
<organism evidence="1 2">
    <name type="scientific">Eretmocerus hayati</name>
    <dbReference type="NCBI Taxonomy" id="131215"/>
    <lineage>
        <taxon>Eukaryota</taxon>
        <taxon>Metazoa</taxon>
        <taxon>Ecdysozoa</taxon>
        <taxon>Arthropoda</taxon>
        <taxon>Hexapoda</taxon>
        <taxon>Insecta</taxon>
        <taxon>Pterygota</taxon>
        <taxon>Neoptera</taxon>
        <taxon>Endopterygota</taxon>
        <taxon>Hymenoptera</taxon>
        <taxon>Apocrita</taxon>
        <taxon>Proctotrupomorpha</taxon>
        <taxon>Chalcidoidea</taxon>
        <taxon>Aphelinidae</taxon>
        <taxon>Aphelininae</taxon>
        <taxon>Eretmocerus</taxon>
    </lineage>
</organism>
<proteinExistence type="predicted"/>
<protein>
    <submittedName>
        <fullName evidence="1">Uncharacterized protein</fullName>
    </submittedName>
</protein>
<accession>A0ACC2NRX8</accession>
<reference evidence="1" key="1">
    <citation type="submission" date="2023-04" db="EMBL/GenBank/DDBJ databases">
        <title>A chromosome-level genome assembly of the parasitoid wasp Eretmocerus hayati.</title>
        <authorList>
            <person name="Zhong Y."/>
            <person name="Liu S."/>
            <person name="Liu Y."/>
        </authorList>
    </citation>
    <scope>NUCLEOTIDE SEQUENCE</scope>
    <source>
        <strain evidence="1">ZJU_SS_LIU_2023</strain>
    </source>
</reference>
<name>A0ACC2NRX8_9HYME</name>
<gene>
    <name evidence="1" type="ORF">QAD02_003544</name>
</gene>